<protein>
    <recommendedName>
        <fullName evidence="3">DUF3037 domain-containing protein</fullName>
    </recommendedName>
</protein>
<accession>A4A7P4</accession>
<dbReference type="AlphaFoldDB" id="A4A7P4"/>
<dbReference type="RefSeq" id="WP_008295236.1">
    <property type="nucleotide sequence ID" value="NZ_CM002299.1"/>
</dbReference>
<evidence type="ECO:0000313" key="1">
    <source>
        <dbReference type="EMBL" id="EAQ97689.1"/>
    </source>
</evidence>
<reference evidence="1 2" key="1">
    <citation type="journal article" date="2007" name="Proc. Natl. Acad. Sci. U.S.A.">
        <title>Characterization of a marine gammaproteobacterium capable of aerobic anoxygenic photosynthesis.</title>
        <authorList>
            <person name="Fuchs B.M."/>
            <person name="Spring S."/>
            <person name="Teeling H."/>
            <person name="Quast C."/>
            <person name="Wulf J."/>
            <person name="Schattenhofer M."/>
            <person name="Yan S."/>
            <person name="Ferriera S."/>
            <person name="Johnson J."/>
            <person name="Glockner F.O."/>
            <person name="Amann R."/>
        </authorList>
    </citation>
    <scope>NUCLEOTIDE SEQUENCE [LARGE SCALE GENOMIC DNA]</scope>
    <source>
        <strain evidence="1">KT71</strain>
    </source>
</reference>
<evidence type="ECO:0008006" key="3">
    <source>
        <dbReference type="Google" id="ProtNLM"/>
    </source>
</evidence>
<keyword evidence="2" id="KW-1185">Reference proteome</keyword>
<gene>
    <name evidence="1" type="ORF">KT71_14004</name>
</gene>
<sequence length="296" mass="33413">MSLASKILQKADKTGVIANPVRGKWFAIKFTPDLFAGDSISIGVGFINSAGVIRTRLADDYQRLACFYDDRLNISDVEFLAGLLDEALAGLHEEEWLKSNFGPSVTFTDASYAAGRSETEIIDSLFFNAVPIARTKVTERDKQPRQRFEQESTTCNKIGKSLGDRYKNIASKFHPNGQAYDIDNQGHRLKLHFRDEGRAAGYVASALIADVWKAEVRVRRGVDSLRTLRNCVPEERCGLFVVRPGETHGLNDSFLNQFDDLLEEIRWRLDREQIDLRDADDTDLMADQIADWYNVA</sequence>
<dbReference type="Proteomes" id="UP000019205">
    <property type="component" value="Chromosome"/>
</dbReference>
<evidence type="ECO:0000313" key="2">
    <source>
        <dbReference type="Proteomes" id="UP000019205"/>
    </source>
</evidence>
<organism evidence="1 2">
    <name type="scientific">Congregibacter litoralis KT71</name>
    <dbReference type="NCBI Taxonomy" id="314285"/>
    <lineage>
        <taxon>Bacteria</taxon>
        <taxon>Pseudomonadati</taxon>
        <taxon>Pseudomonadota</taxon>
        <taxon>Gammaproteobacteria</taxon>
        <taxon>Cellvibrionales</taxon>
        <taxon>Halieaceae</taxon>
        <taxon>Congregibacter</taxon>
    </lineage>
</organism>
<reference evidence="1 2" key="2">
    <citation type="journal article" date="2009" name="PLoS ONE">
        <title>The photosynthetic apparatus and its regulation in the aerobic gammaproteobacterium Congregibacter litoralis gen. nov., sp. nov.</title>
        <authorList>
            <person name="Spring S."/>
            <person name="Lunsdorf H."/>
            <person name="Fuchs B.M."/>
            <person name="Tindall B.J."/>
        </authorList>
    </citation>
    <scope>NUCLEOTIDE SEQUENCE [LARGE SCALE GENOMIC DNA]</scope>
    <source>
        <strain evidence="1">KT71</strain>
    </source>
</reference>
<comment type="caution">
    <text evidence="1">The sequence shown here is derived from an EMBL/GenBank/DDBJ whole genome shotgun (WGS) entry which is preliminary data.</text>
</comment>
<proteinExistence type="predicted"/>
<dbReference type="EMBL" id="AAOA02000001">
    <property type="protein sequence ID" value="EAQ97689.1"/>
    <property type="molecule type" value="Genomic_DNA"/>
</dbReference>
<dbReference type="HOGENOM" id="CLU_079812_0_0_6"/>
<dbReference type="eggNOG" id="ENOG50332YK">
    <property type="taxonomic scope" value="Bacteria"/>
</dbReference>
<name>A4A7P4_9GAMM</name>
<dbReference type="OrthoDB" id="6156162at2"/>